<dbReference type="InterPro" id="IPR042099">
    <property type="entry name" value="ANL_N_sf"/>
</dbReference>
<evidence type="ECO:0000256" key="3">
    <source>
        <dbReference type="ARBA" id="ARBA00022598"/>
    </source>
</evidence>
<keyword evidence="10" id="KW-1185">Reference proteome</keyword>
<name>A0AAX6FLJ2_IRIPA</name>
<reference evidence="9" key="2">
    <citation type="submission" date="2023-04" db="EMBL/GenBank/DDBJ databases">
        <authorList>
            <person name="Bruccoleri R.E."/>
            <person name="Oakeley E.J."/>
            <person name="Faust A.-M."/>
            <person name="Dessus-Babus S."/>
            <person name="Altorfer M."/>
            <person name="Burckhardt D."/>
            <person name="Oertli M."/>
            <person name="Naumann U."/>
            <person name="Petersen F."/>
            <person name="Wong J."/>
        </authorList>
    </citation>
    <scope>NUCLEOTIDE SEQUENCE</scope>
    <source>
        <strain evidence="9">GSM-AAB239-AS_SAM_17_03QT</strain>
        <tissue evidence="9">Leaf</tissue>
    </source>
</reference>
<dbReference type="InterPro" id="IPR000873">
    <property type="entry name" value="AMP-dep_synth/lig_dom"/>
</dbReference>
<protein>
    <recommendedName>
        <fullName evidence="2">4-coumarate--CoA ligase</fullName>
        <ecNumber evidence="2">6.2.1.12</ecNumber>
    </recommendedName>
</protein>
<organism evidence="9 10">
    <name type="scientific">Iris pallida</name>
    <name type="common">Sweet iris</name>
    <dbReference type="NCBI Taxonomy" id="29817"/>
    <lineage>
        <taxon>Eukaryota</taxon>
        <taxon>Viridiplantae</taxon>
        <taxon>Streptophyta</taxon>
        <taxon>Embryophyta</taxon>
        <taxon>Tracheophyta</taxon>
        <taxon>Spermatophyta</taxon>
        <taxon>Magnoliopsida</taxon>
        <taxon>Liliopsida</taxon>
        <taxon>Asparagales</taxon>
        <taxon>Iridaceae</taxon>
        <taxon>Iridoideae</taxon>
        <taxon>Irideae</taxon>
        <taxon>Iris</taxon>
    </lineage>
</organism>
<sequence length="575" mass="62687">MSAAGNSGYCHRSGVYRSLRPPIPFPADPDLSMSTFLFQNAASYPDRLALADAVSSETLTFSQLRDAVSSFAAAISAAFRIEKGDAVLIFAPNSLLFPVSFLSVVSLGAVATTANPLYTVPELSKQSRDSNPRLVITVSALWDKASALGLPAVFLDSPESPPPPSVRAYSDLVKDFLPWDFAPPAVRQSDTAALLYSSGTTGVSKGVVLTHRNFICAALMAVADQDLRGEGGNTFLCFLPMFHVFGLSVIAYSQLRRGNSVVLMPRFEMDLTLRSIERYRVNYLWLVPPVVIALAKQAGKVAEYDLSSLRWLGSGAAPLGKDVMEEVSRLLPQAQIVQGYGLTESCGIVSLEYPKGETRQFGSTGQLVSGVEGKVVSVDTHKLLPPNQLGELCFRGPNMMQGYFNNMQATNLTLKKGWLHTGDLGYFDEDGQLFVVDRIKELIKYKGFQVAPAELEGLLLSHPEILDAAVIPFPDAEAGEVPIAFVVRSPNSSLTEVDVQKFIASQVAPFKRLRRVTFVNSIPKSAAGKILRRELIEKAAPFKRLRRVTFVNSIPKSAAGKILRRELIEKVRSKL</sequence>
<feature type="domain" description="AMP-binding enzyme C-terminal" evidence="8">
    <location>
        <begin position="454"/>
        <end position="529"/>
    </location>
</feature>
<dbReference type="InterPro" id="IPR045851">
    <property type="entry name" value="AMP-bd_C_sf"/>
</dbReference>
<accession>A0AAX6FLJ2</accession>
<feature type="domain" description="AMP-dependent synthetase/ligase" evidence="7">
    <location>
        <begin position="38"/>
        <end position="404"/>
    </location>
</feature>
<comment type="similarity">
    <text evidence="1">Belongs to the ATP-dependent AMP-binding enzyme family.</text>
</comment>
<dbReference type="CDD" id="cd05904">
    <property type="entry name" value="4CL"/>
    <property type="match status" value="1"/>
</dbReference>
<dbReference type="InterPro" id="IPR020845">
    <property type="entry name" value="AMP-binding_CS"/>
</dbReference>
<dbReference type="EMBL" id="JANAVB010028151">
    <property type="protein sequence ID" value="KAJ6816865.1"/>
    <property type="molecule type" value="Genomic_DNA"/>
</dbReference>
<reference evidence="9" key="1">
    <citation type="journal article" date="2023" name="GigaByte">
        <title>Genome assembly of the bearded iris, Iris pallida Lam.</title>
        <authorList>
            <person name="Bruccoleri R.E."/>
            <person name="Oakeley E.J."/>
            <person name="Faust A.M.E."/>
            <person name="Altorfer M."/>
            <person name="Dessus-Babus S."/>
            <person name="Burckhardt D."/>
            <person name="Oertli M."/>
            <person name="Naumann U."/>
            <person name="Petersen F."/>
            <person name="Wong J."/>
        </authorList>
    </citation>
    <scope>NUCLEOTIDE SEQUENCE</scope>
    <source>
        <strain evidence="9">GSM-AAB239-AS_SAM_17_03QT</strain>
    </source>
</reference>
<dbReference type="EC" id="6.2.1.12" evidence="2"/>
<dbReference type="GO" id="GO:0005524">
    <property type="term" value="F:ATP binding"/>
    <property type="evidence" value="ECO:0007669"/>
    <property type="project" value="UniProtKB-KW"/>
</dbReference>
<evidence type="ECO:0000256" key="5">
    <source>
        <dbReference type="ARBA" id="ARBA00022840"/>
    </source>
</evidence>
<evidence type="ECO:0000313" key="10">
    <source>
        <dbReference type="Proteomes" id="UP001140949"/>
    </source>
</evidence>
<proteinExistence type="inferred from homology"/>
<dbReference type="FunFam" id="3.30.300.30:FF:000007">
    <property type="entry name" value="4-coumarate--CoA ligase 2"/>
    <property type="match status" value="1"/>
</dbReference>
<evidence type="ECO:0000256" key="2">
    <source>
        <dbReference type="ARBA" id="ARBA00012959"/>
    </source>
</evidence>
<comment type="caution">
    <text evidence="9">The sequence shown here is derived from an EMBL/GenBank/DDBJ whole genome shotgun (WGS) entry which is preliminary data.</text>
</comment>
<keyword evidence="5" id="KW-0067">ATP-binding</keyword>
<evidence type="ECO:0000259" key="7">
    <source>
        <dbReference type="Pfam" id="PF00501"/>
    </source>
</evidence>
<dbReference type="GO" id="GO:0009698">
    <property type="term" value="P:phenylpropanoid metabolic process"/>
    <property type="evidence" value="ECO:0007669"/>
    <property type="project" value="UniProtKB-ARBA"/>
</dbReference>
<keyword evidence="4" id="KW-0547">Nucleotide-binding</keyword>
<evidence type="ECO:0000256" key="6">
    <source>
        <dbReference type="ARBA" id="ARBA00034252"/>
    </source>
</evidence>
<dbReference type="PANTHER" id="PTHR24096">
    <property type="entry name" value="LONG-CHAIN-FATTY-ACID--COA LIGASE"/>
    <property type="match status" value="1"/>
</dbReference>
<dbReference type="GO" id="GO:0106290">
    <property type="term" value="F:trans-cinnamate-CoA ligase activity"/>
    <property type="evidence" value="ECO:0007669"/>
    <property type="project" value="UniProtKB-ARBA"/>
</dbReference>
<evidence type="ECO:0000259" key="8">
    <source>
        <dbReference type="Pfam" id="PF13193"/>
    </source>
</evidence>
<evidence type="ECO:0000256" key="4">
    <source>
        <dbReference type="ARBA" id="ARBA00022741"/>
    </source>
</evidence>
<dbReference type="SUPFAM" id="SSF56801">
    <property type="entry name" value="Acetyl-CoA synthetase-like"/>
    <property type="match status" value="2"/>
</dbReference>
<dbReference type="Pfam" id="PF13193">
    <property type="entry name" value="AMP-binding_C"/>
    <property type="match status" value="1"/>
</dbReference>
<evidence type="ECO:0000256" key="1">
    <source>
        <dbReference type="ARBA" id="ARBA00006432"/>
    </source>
</evidence>
<comment type="catalytic activity">
    <reaction evidence="6">
        <text>(E)-4-coumarate + ATP + CoA = (E)-4-coumaroyl-CoA + AMP + diphosphate</text>
        <dbReference type="Rhea" id="RHEA:19641"/>
        <dbReference type="ChEBI" id="CHEBI:12876"/>
        <dbReference type="ChEBI" id="CHEBI:30616"/>
        <dbReference type="ChEBI" id="CHEBI:33019"/>
        <dbReference type="ChEBI" id="CHEBI:57287"/>
        <dbReference type="ChEBI" id="CHEBI:85008"/>
        <dbReference type="ChEBI" id="CHEBI:456215"/>
        <dbReference type="EC" id="6.2.1.12"/>
    </reaction>
    <physiologicalReaction direction="left-to-right" evidence="6">
        <dbReference type="Rhea" id="RHEA:19642"/>
    </physiologicalReaction>
</comment>
<dbReference type="FunFam" id="3.40.50.12780:FF:000003">
    <property type="entry name" value="Long-chain-fatty-acid--CoA ligase FadD"/>
    <property type="match status" value="1"/>
</dbReference>
<dbReference type="GO" id="GO:0016207">
    <property type="term" value="F:4-coumarate-CoA ligase activity"/>
    <property type="evidence" value="ECO:0007669"/>
    <property type="project" value="UniProtKB-EC"/>
</dbReference>
<dbReference type="Pfam" id="PF00501">
    <property type="entry name" value="AMP-binding"/>
    <property type="match status" value="1"/>
</dbReference>
<dbReference type="InterPro" id="IPR025110">
    <property type="entry name" value="AMP-bd_C"/>
</dbReference>
<dbReference type="Gene3D" id="3.40.50.12780">
    <property type="entry name" value="N-terminal domain of ligase-like"/>
    <property type="match status" value="1"/>
</dbReference>
<evidence type="ECO:0000313" key="9">
    <source>
        <dbReference type="EMBL" id="KAJ6816865.1"/>
    </source>
</evidence>
<dbReference type="Proteomes" id="UP001140949">
    <property type="component" value="Unassembled WGS sequence"/>
</dbReference>
<dbReference type="PANTHER" id="PTHR24096:SF425">
    <property type="entry name" value="4-COUMARATE--COA LIGASE-LIKE 7"/>
    <property type="match status" value="1"/>
</dbReference>
<dbReference type="Gene3D" id="3.30.300.30">
    <property type="match status" value="1"/>
</dbReference>
<dbReference type="AlphaFoldDB" id="A0AAX6FLJ2"/>
<dbReference type="PROSITE" id="PS00455">
    <property type="entry name" value="AMP_BINDING"/>
    <property type="match status" value="1"/>
</dbReference>
<gene>
    <name evidence="9" type="ORF">M6B38_414370</name>
</gene>
<keyword evidence="3" id="KW-0436">Ligase</keyword>